<proteinExistence type="predicted"/>
<dbReference type="Proteomes" id="UP000053558">
    <property type="component" value="Unassembled WGS sequence"/>
</dbReference>
<dbReference type="EMBL" id="JH711574">
    <property type="protein sequence ID" value="EIW84700.1"/>
    <property type="molecule type" value="Genomic_DNA"/>
</dbReference>
<dbReference type="PANTHER" id="PTHR16861">
    <property type="entry name" value="GLYCOPROTEIN 38"/>
    <property type="match status" value="1"/>
</dbReference>
<keyword evidence="3" id="KW-0067">ATP-binding</keyword>
<keyword evidence="4" id="KW-0472">Membrane</keyword>
<dbReference type="Pfam" id="PF21314">
    <property type="entry name" value="TM_ErbB1"/>
    <property type="match status" value="1"/>
</dbReference>
<dbReference type="PANTHER" id="PTHR16861:SF4">
    <property type="entry name" value="SH3 DOMAIN PROTEIN (AFU_ORTHOLOGUE AFUA_1G13610)"/>
    <property type="match status" value="1"/>
</dbReference>
<comment type="caution">
    <text evidence="7">The sequence shown here is derived from an EMBL/GenBank/DDBJ whole genome shotgun (WGS) entry which is preliminary data.</text>
</comment>
<evidence type="ECO:0000313" key="8">
    <source>
        <dbReference type="Proteomes" id="UP000053558"/>
    </source>
</evidence>
<reference evidence="8" key="1">
    <citation type="journal article" date="2012" name="Science">
        <title>The Paleozoic origin of enzymatic lignin decomposition reconstructed from 31 fungal genomes.</title>
        <authorList>
            <person name="Floudas D."/>
            <person name="Binder M."/>
            <person name="Riley R."/>
            <person name="Barry K."/>
            <person name="Blanchette R.A."/>
            <person name="Henrissat B."/>
            <person name="Martinez A.T."/>
            <person name="Otillar R."/>
            <person name="Spatafora J.W."/>
            <person name="Yadav J.S."/>
            <person name="Aerts A."/>
            <person name="Benoit I."/>
            <person name="Boyd A."/>
            <person name="Carlson A."/>
            <person name="Copeland A."/>
            <person name="Coutinho P.M."/>
            <person name="de Vries R.P."/>
            <person name="Ferreira P."/>
            <person name="Findley K."/>
            <person name="Foster B."/>
            <person name="Gaskell J."/>
            <person name="Glotzer D."/>
            <person name="Gorecki P."/>
            <person name="Heitman J."/>
            <person name="Hesse C."/>
            <person name="Hori C."/>
            <person name="Igarashi K."/>
            <person name="Jurgens J.A."/>
            <person name="Kallen N."/>
            <person name="Kersten P."/>
            <person name="Kohler A."/>
            <person name="Kuees U."/>
            <person name="Kumar T.K.A."/>
            <person name="Kuo A."/>
            <person name="LaButti K."/>
            <person name="Larrondo L.F."/>
            <person name="Lindquist E."/>
            <person name="Ling A."/>
            <person name="Lombard V."/>
            <person name="Lucas S."/>
            <person name="Lundell T."/>
            <person name="Martin R."/>
            <person name="McLaughlin D.J."/>
            <person name="Morgenstern I."/>
            <person name="Morin E."/>
            <person name="Murat C."/>
            <person name="Nagy L.G."/>
            <person name="Nolan M."/>
            <person name="Ohm R.A."/>
            <person name="Patyshakuliyeva A."/>
            <person name="Rokas A."/>
            <person name="Ruiz-Duenas F.J."/>
            <person name="Sabat G."/>
            <person name="Salamov A."/>
            <person name="Samejima M."/>
            <person name="Schmutz J."/>
            <person name="Slot J.C."/>
            <person name="St John F."/>
            <person name="Stenlid J."/>
            <person name="Sun H."/>
            <person name="Sun S."/>
            <person name="Syed K."/>
            <person name="Tsang A."/>
            <person name="Wiebenga A."/>
            <person name="Young D."/>
            <person name="Pisabarro A."/>
            <person name="Eastwood D.C."/>
            <person name="Martin F."/>
            <person name="Cullen D."/>
            <person name="Grigoriev I.V."/>
            <person name="Hibbett D.S."/>
        </authorList>
    </citation>
    <scope>NUCLEOTIDE SEQUENCE [LARGE SCALE GENOMIC DNA]</scope>
    <source>
        <strain evidence="8">RWD-64-598 SS2</strain>
    </source>
</reference>
<keyword evidence="4" id="KW-1133">Transmembrane helix</keyword>
<dbReference type="GeneID" id="19208758"/>
<dbReference type="GO" id="GO:0005524">
    <property type="term" value="F:ATP binding"/>
    <property type="evidence" value="ECO:0007669"/>
    <property type="project" value="UniProtKB-KW"/>
</dbReference>
<dbReference type="OMA" id="TTHESTQ"/>
<feature type="signal peptide" evidence="5">
    <location>
        <begin position="1"/>
        <end position="24"/>
    </location>
</feature>
<organism evidence="7 8">
    <name type="scientific">Coniophora puteana (strain RWD-64-598)</name>
    <name type="common">Brown rot fungus</name>
    <dbReference type="NCBI Taxonomy" id="741705"/>
    <lineage>
        <taxon>Eukaryota</taxon>
        <taxon>Fungi</taxon>
        <taxon>Dikarya</taxon>
        <taxon>Basidiomycota</taxon>
        <taxon>Agaricomycotina</taxon>
        <taxon>Agaricomycetes</taxon>
        <taxon>Agaricomycetidae</taxon>
        <taxon>Boletales</taxon>
        <taxon>Coniophorineae</taxon>
        <taxon>Coniophoraceae</taxon>
        <taxon>Coniophora</taxon>
    </lineage>
</organism>
<evidence type="ECO:0000259" key="6">
    <source>
        <dbReference type="Pfam" id="PF21314"/>
    </source>
</evidence>
<accession>A0A5M3MZY1</accession>
<protein>
    <recommendedName>
        <fullName evidence="6">Epidermal growth factor receptor-like transmembrane-juxtamembrane segment domain-containing protein</fullName>
    </recommendedName>
</protein>
<feature type="chain" id="PRO_5024428895" description="Epidermal growth factor receptor-like transmembrane-juxtamembrane segment domain-containing protein" evidence="5">
    <location>
        <begin position="25"/>
        <end position="348"/>
    </location>
</feature>
<keyword evidence="8" id="KW-1185">Reference proteome</keyword>
<evidence type="ECO:0000256" key="5">
    <source>
        <dbReference type="SAM" id="SignalP"/>
    </source>
</evidence>
<evidence type="ECO:0000256" key="4">
    <source>
        <dbReference type="SAM" id="Phobius"/>
    </source>
</evidence>
<evidence type="ECO:0000256" key="1">
    <source>
        <dbReference type="ARBA" id="ARBA00022553"/>
    </source>
</evidence>
<gene>
    <name evidence="7" type="ORF">CONPUDRAFT_69726</name>
</gene>
<evidence type="ECO:0000256" key="2">
    <source>
        <dbReference type="ARBA" id="ARBA00022741"/>
    </source>
</evidence>
<dbReference type="OrthoDB" id="2757214at2759"/>
<feature type="domain" description="Epidermal growth factor receptor-like transmembrane-juxtamembrane segment" evidence="6">
    <location>
        <begin position="233"/>
        <end position="261"/>
    </location>
</feature>
<dbReference type="InterPro" id="IPR049328">
    <property type="entry name" value="TM_ErbB1"/>
</dbReference>
<sequence>MTPLFSIFLSVLLALSLTLFPVAASSSIQGNVTCASNYTQWYDDLVGENPCANLHQNCVANTRQPGDTCNDQVLLHDTFLKADCCCNSISFALSMLCLNCQHDTLDLQSGTDAAKGTYQIYLQNSTCDPNKNQSLPTNIKSATCSQSIRMQNFLYDLFWNGGDWYYEYTRERAGTEASSAGMNKSALYVLQGCPVSTSIASTAPSPSTTPPISVTTPAGSNNTSTSHVGTGAIAGGAVGGVLGLGILCGAAFFCRRKRIEEERDRYAYMESIADNRTRTGPSIAVSNSQGAHYVVPRLEGTSISPARLTCGSPPTTHESTQEQDHDLALQQDMRGVSQYSAPPAYDFG</sequence>
<keyword evidence="4" id="KW-0812">Transmembrane</keyword>
<name>A0A5M3MZY1_CONPW</name>
<dbReference type="KEGG" id="cput:CONPUDRAFT_69726"/>
<feature type="transmembrane region" description="Helical" evidence="4">
    <location>
        <begin position="232"/>
        <end position="254"/>
    </location>
</feature>
<keyword evidence="5" id="KW-0732">Signal</keyword>
<dbReference type="AlphaFoldDB" id="A0A5M3MZY1"/>
<evidence type="ECO:0000256" key="3">
    <source>
        <dbReference type="ARBA" id="ARBA00022840"/>
    </source>
</evidence>
<evidence type="ECO:0000313" key="7">
    <source>
        <dbReference type="EMBL" id="EIW84700.1"/>
    </source>
</evidence>
<dbReference type="RefSeq" id="XP_007764151.1">
    <property type="nucleotide sequence ID" value="XM_007765961.1"/>
</dbReference>
<keyword evidence="1" id="KW-0597">Phosphoprotein</keyword>
<keyword evidence="2" id="KW-0547">Nucleotide-binding</keyword>